<dbReference type="SMART" id="SM00386">
    <property type="entry name" value="HAT"/>
    <property type="match status" value="9"/>
</dbReference>
<dbReference type="EMBL" id="BSDZ01000086">
    <property type="protein sequence ID" value="GLI69691.1"/>
    <property type="molecule type" value="Genomic_DNA"/>
</dbReference>
<dbReference type="Pfam" id="PF23231">
    <property type="entry name" value="HAT_Syf1_CNRKL1_C"/>
    <property type="match status" value="1"/>
</dbReference>
<dbReference type="SUPFAM" id="SSF48452">
    <property type="entry name" value="TPR-like"/>
    <property type="match status" value="2"/>
</dbReference>
<dbReference type="SMART" id="SM00028">
    <property type="entry name" value="TPR"/>
    <property type="match status" value="8"/>
</dbReference>
<dbReference type="InterPro" id="IPR019734">
    <property type="entry name" value="TPR_rpt"/>
</dbReference>
<keyword evidence="3" id="KW-0539">Nucleus</keyword>
<reference evidence="7 8" key="1">
    <citation type="journal article" date="2023" name="IScience">
        <title>Expanded male sex-determining region conserved during the evolution of homothallism in the green alga Volvox.</title>
        <authorList>
            <person name="Yamamoto K."/>
            <person name="Matsuzaki R."/>
            <person name="Mahakham W."/>
            <person name="Heman W."/>
            <person name="Sekimoto H."/>
            <person name="Kawachi M."/>
            <person name="Minakuchi Y."/>
            <person name="Toyoda A."/>
            <person name="Nozaki H."/>
        </authorList>
    </citation>
    <scope>NUCLEOTIDE SEQUENCE [LARGE SCALE GENOMIC DNA]</scope>
    <source>
        <strain evidence="7 8">NIES-4468</strain>
    </source>
</reference>
<evidence type="ECO:0000256" key="5">
    <source>
        <dbReference type="SAM" id="MobiDB-lite"/>
    </source>
</evidence>
<feature type="domain" description="Pre-mRNA-splicing factor Syf1/CRNKL1-like C-terminal HAT-repeats" evidence="6">
    <location>
        <begin position="326"/>
        <end position="479"/>
    </location>
</feature>
<dbReference type="Pfam" id="PF13432">
    <property type="entry name" value="TPR_16"/>
    <property type="match status" value="1"/>
</dbReference>
<feature type="compositionally biased region" description="Polar residues" evidence="5">
    <location>
        <begin position="674"/>
        <end position="687"/>
    </location>
</feature>
<dbReference type="InterPro" id="IPR011990">
    <property type="entry name" value="TPR-like_helical_dom_sf"/>
</dbReference>
<dbReference type="PANTHER" id="PTHR44917">
    <property type="entry name" value="PROTEIN HIGH CHLOROPHYLL FLUORESCENT 107"/>
    <property type="match status" value="1"/>
</dbReference>
<sequence>MTPMLVPPSVLWRGVTTRGPAEQACSSSGSILRTRSRRSIRLSSNKHSAVVKSYEPAALLELAPKEPQSTGDGINGNPTAKVDSIGLRSDGANGSQFRNGDNSGRQGVGVSGVLKLNIDLLLWRSRTSRMRARLSLDAAERRALYKAAEDGLRRCLLLDPSDPRGYVVLGKTLLQQKRFDEARALYQDGCANTGNTNPYIWSAWGWLEALTGNPDRARKLYDAAVVVDGTHACAWHKWGMLEKNQGNYTRARDLWMQGIQRCRRKPQSQNAYLYNALGCMAAQLGRVGEARAWFEEGTRTAEGAASVALWQAWAVLEAKQGDPTAVRYLFRKALGANPRSRYVHLAWALWEKKQGNPQQCLALLQRGSQLNPTDPALYQAWALVEKQAGRIDRAQQLFEQGLKADPSYIYLWQAYGVMEAEQGNLDRARQLFQEGVWADPRSSSTVYVFHAWGSLEWRAGNVSTARELFKAAVRVDPKNETTWASWIAMESELGFVERADELRIRRAEQQWEFVVPAGFTTRPAPGLLDTLSRFFSLRGFGGQQQIKAGTSNPSPVPGSSGSDDMAAGPLSNLLTGGTFSDESLRVEDVERILESGNLSSLPDFVSSDDDLEASLRPPGQPQRRRAASTRASATATSDGEEIAGEDVARRDGRIATIGVLPTAAGIPVSAPGLQDSNGNSMSTSSPPSLAPRPVVGRRHQRDSSVTSGGA</sequence>
<dbReference type="InterPro" id="IPR055430">
    <property type="entry name" value="HAT_Syf1_CNRKL1_C"/>
</dbReference>
<proteinExistence type="predicted"/>
<feature type="repeat" description="TPR" evidence="4">
    <location>
        <begin position="409"/>
        <end position="442"/>
    </location>
</feature>
<evidence type="ECO:0000256" key="1">
    <source>
        <dbReference type="ARBA" id="ARBA00004123"/>
    </source>
</evidence>
<dbReference type="PANTHER" id="PTHR44917:SF1">
    <property type="entry name" value="PROTEIN HIGH CHLOROPHYLL FLUORESCENT 107"/>
    <property type="match status" value="1"/>
</dbReference>
<keyword evidence="4" id="KW-0802">TPR repeat</keyword>
<feature type="region of interest" description="Disordered" evidence="5">
    <location>
        <begin position="544"/>
        <end position="574"/>
    </location>
</feature>
<evidence type="ECO:0000259" key="6">
    <source>
        <dbReference type="Pfam" id="PF23231"/>
    </source>
</evidence>
<dbReference type="InterPro" id="IPR044624">
    <property type="entry name" value="Mbb1-like"/>
</dbReference>
<comment type="subcellular location">
    <subcellularLocation>
        <location evidence="1">Nucleus</location>
    </subcellularLocation>
</comment>
<evidence type="ECO:0000256" key="4">
    <source>
        <dbReference type="PROSITE-ProRule" id="PRU00339"/>
    </source>
</evidence>
<dbReference type="InterPro" id="IPR003107">
    <property type="entry name" value="HAT"/>
</dbReference>
<feature type="repeat" description="TPR" evidence="4">
    <location>
        <begin position="446"/>
        <end position="479"/>
    </location>
</feature>
<comment type="caution">
    <text evidence="7">The sequence shown here is derived from an EMBL/GenBank/DDBJ whole genome shotgun (WGS) entry which is preliminary data.</text>
</comment>
<keyword evidence="2" id="KW-0677">Repeat</keyword>
<feature type="compositionally biased region" description="Low complexity" evidence="5">
    <location>
        <begin position="549"/>
        <end position="562"/>
    </location>
</feature>
<dbReference type="Gene3D" id="1.25.40.10">
    <property type="entry name" value="Tetratricopeptide repeat domain"/>
    <property type="match status" value="2"/>
</dbReference>
<feature type="region of interest" description="Disordered" evidence="5">
    <location>
        <begin position="659"/>
        <end position="710"/>
    </location>
</feature>
<protein>
    <recommendedName>
        <fullName evidence="6">Pre-mRNA-splicing factor Syf1/CRNKL1-like C-terminal HAT-repeats domain-containing protein</fullName>
    </recommendedName>
</protein>
<gene>
    <name evidence="7" type="ORF">VaNZ11_014380</name>
</gene>
<accession>A0ABQ5SJ76</accession>
<evidence type="ECO:0000256" key="3">
    <source>
        <dbReference type="ARBA" id="ARBA00023242"/>
    </source>
</evidence>
<evidence type="ECO:0000313" key="7">
    <source>
        <dbReference type="EMBL" id="GLI69691.1"/>
    </source>
</evidence>
<dbReference type="Proteomes" id="UP001165090">
    <property type="component" value="Unassembled WGS sequence"/>
</dbReference>
<feature type="region of interest" description="Disordered" evidence="5">
    <location>
        <begin position="599"/>
        <end position="647"/>
    </location>
</feature>
<keyword evidence="8" id="KW-1185">Reference proteome</keyword>
<evidence type="ECO:0000256" key="2">
    <source>
        <dbReference type="ARBA" id="ARBA00022737"/>
    </source>
</evidence>
<evidence type="ECO:0000313" key="8">
    <source>
        <dbReference type="Proteomes" id="UP001165090"/>
    </source>
</evidence>
<organism evidence="7 8">
    <name type="scientific">Volvox africanus</name>
    <dbReference type="NCBI Taxonomy" id="51714"/>
    <lineage>
        <taxon>Eukaryota</taxon>
        <taxon>Viridiplantae</taxon>
        <taxon>Chlorophyta</taxon>
        <taxon>core chlorophytes</taxon>
        <taxon>Chlorophyceae</taxon>
        <taxon>CS clade</taxon>
        <taxon>Chlamydomonadales</taxon>
        <taxon>Volvocaceae</taxon>
        <taxon>Volvox</taxon>
    </lineage>
</organism>
<dbReference type="Pfam" id="PF13424">
    <property type="entry name" value="TPR_12"/>
    <property type="match status" value="1"/>
</dbReference>
<dbReference type="PROSITE" id="PS50005">
    <property type="entry name" value="TPR"/>
    <property type="match status" value="2"/>
</dbReference>
<feature type="compositionally biased region" description="Low complexity" evidence="5">
    <location>
        <begin position="628"/>
        <end position="637"/>
    </location>
</feature>
<name>A0ABQ5SJ76_9CHLO</name>